<evidence type="ECO:0000256" key="7">
    <source>
        <dbReference type="ARBA" id="ARBA00022741"/>
    </source>
</evidence>
<keyword evidence="18" id="KW-1185">Reference proteome</keyword>
<dbReference type="InterPro" id="IPR013767">
    <property type="entry name" value="PAS_fold"/>
</dbReference>
<dbReference type="Gene3D" id="1.10.287.130">
    <property type="match status" value="1"/>
</dbReference>
<keyword evidence="8 17" id="KW-0418">Kinase</keyword>
<evidence type="ECO:0000259" key="15">
    <source>
        <dbReference type="PROSITE" id="PS50110"/>
    </source>
</evidence>
<reference evidence="17 18" key="1">
    <citation type="submission" date="2015-11" db="EMBL/GenBank/DDBJ databases">
        <authorList>
            <person name="Lin W."/>
        </authorList>
    </citation>
    <scope>NUCLEOTIDE SEQUENCE [LARGE SCALE GENOMIC DNA]</scope>
    <source>
        <strain evidence="17 18">HCH-1</strain>
    </source>
</reference>
<keyword evidence="5 17" id="KW-0808">Transferase</keyword>
<feature type="domain" description="Response regulatory" evidence="15">
    <location>
        <begin position="5"/>
        <end position="120"/>
    </location>
</feature>
<dbReference type="InterPro" id="IPR011006">
    <property type="entry name" value="CheY-like_superfamily"/>
</dbReference>
<dbReference type="Pfam" id="PF00989">
    <property type="entry name" value="PAS"/>
    <property type="match status" value="1"/>
</dbReference>
<keyword evidence="9" id="KW-0067">ATP-binding</keyword>
<dbReference type="NCBIfam" id="TIGR00229">
    <property type="entry name" value="sensory_box"/>
    <property type="match status" value="1"/>
</dbReference>
<dbReference type="PANTHER" id="PTHR42878:SF7">
    <property type="entry name" value="SENSOR HISTIDINE KINASE GLRK"/>
    <property type="match status" value="1"/>
</dbReference>
<evidence type="ECO:0000313" key="17">
    <source>
        <dbReference type="EMBL" id="KWT82510.1"/>
    </source>
</evidence>
<gene>
    <name evidence="17" type="ORF">ASN18_2482</name>
</gene>
<dbReference type="SMART" id="SM00448">
    <property type="entry name" value="REC"/>
    <property type="match status" value="1"/>
</dbReference>
<dbReference type="InterPro" id="IPR050351">
    <property type="entry name" value="BphY/WalK/GraS-like"/>
</dbReference>
<comment type="subcellular location">
    <subcellularLocation>
        <location evidence="2">Membrane</location>
        <topology evidence="2">Multi-pass membrane protein</topology>
    </subcellularLocation>
</comment>
<dbReference type="InterPro" id="IPR035965">
    <property type="entry name" value="PAS-like_dom_sf"/>
</dbReference>
<dbReference type="PRINTS" id="PR00344">
    <property type="entry name" value="BCTRLSENSOR"/>
</dbReference>
<dbReference type="PROSITE" id="PS50109">
    <property type="entry name" value="HIS_KIN"/>
    <property type="match status" value="1"/>
</dbReference>
<dbReference type="InterPro" id="IPR036890">
    <property type="entry name" value="HATPase_C_sf"/>
</dbReference>
<evidence type="ECO:0000256" key="1">
    <source>
        <dbReference type="ARBA" id="ARBA00000085"/>
    </source>
</evidence>
<dbReference type="SUPFAM" id="SSF52172">
    <property type="entry name" value="CheY-like"/>
    <property type="match status" value="1"/>
</dbReference>
<dbReference type="Gene3D" id="3.30.450.20">
    <property type="entry name" value="PAS domain"/>
    <property type="match status" value="1"/>
</dbReference>
<protein>
    <recommendedName>
        <fullName evidence="3">histidine kinase</fullName>
        <ecNumber evidence="3">2.7.13.3</ecNumber>
    </recommendedName>
</protein>
<dbReference type="InterPro" id="IPR036097">
    <property type="entry name" value="HisK_dim/P_sf"/>
</dbReference>
<evidence type="ECO:0000256" key="13">
    <source>
        <dbReference type="PROSITE-ProRule" id="PRU00169"/>
    </source>
</evidence>
<evidence type="ECO:0000259" key="16">
    <source>
        <dbReference type="PROSITE" id="PS50112"/>
    </source>
</evidence>
<feature type="domain" description="PAS" evidence="16">
    <location>
        <begin position="132"/>
        <end position="178"/>
    </location>
</feature>
<comment type="catalytic activity">
    <reaction evidence="1">
        <text>ATP + protein L-histidine = ADP + protein N-phospho-L-histidine.</text>
        <dbReference type="EC" id="2.7.13.3"/>
    </reaction>
</comment>
<dbReference type="GO" id="GO:0004673">
    <property type="term" value="F:protein histidine kinase activity"/>
    <property type="evidence" value="ECO:0007669"/>
    <property type="project" value="UniProtKB-EC"/>
</dbReference>
<dbReference type="Gene3D" id="3.30.565.10">
    <property type="entry name" value="Histidine kinase-like ATPase, C-terminal domain"/>
    <property type="match status" value="1"/>
</dbReference>
<dbReference type="RefSeq" id="WP_085053078.1">
    <property type="nucleotide sequence ID" value="NZ_LNQR01000088.1"/>
</dbReference>
<dbReference type="SUPFAM" id="SSF47384">
    <property type="entry name" value="Homodimeric domain of signal transducing histidine kinase"/>
    <property type="match status" value="1"/>
</dbReference>
<name>A0ABR5SCX5_9BACT</name>
<evidence type="ECO:0000256" key="5">
    <source>
        <dbReference type="ARBA" id="ARBA00022679"/>
    </source>
</evidence>
<organism evidence="17 18">
    <name type="scientific">Candidatus Magnetominusculus xianensis</name>
    <dbReference type="NCBI Taxonomy" id="1748249"/>
    <lineage>
        <taxon>Bacteria</taxon>
        <taxon>Pseudomonadati</taxon>
        <taxon>Nitrospirota</taxon>
        <taxon>Nitrospiria</taxon>
        <taxon>Nitrospirales</taxon>
        <taxon>Nitrospiraceae</taxon>
        <taxon>Candidatus Magnetominusculus</taxon>
    </lineage>
</organism>
<dbReference type="SMART" id="SM00388">
    <property type="entry name" value="HisKA"/>
    <property type="match status" value="1"/>
</dbReference>
<feature type="modified residue" description="4-aspartylphosphate" evidence="13">
    <location>
        <position position="55"/>
    </location>
</feature>
<dbReference type="CDD" id="cd17534">
    <property type="entry name" value="REC_DC-like"/>
    <property type="match status" value="1"/>
</dbReference>
<keyword evidence="12" id="KW-0472">Membrane</keyword>
<dbReference type="CDD" id="cd00130">
    <property type="entry name" value="PAS"/>
    <property type="match status" value="1"/>
</dbReference>
<dbReference type="Gene3D" id="3.40.50.2300">
    <property type="match status" value="1"/>
</dbReference>
<evidence type="ECO:0000256" key="9">
    <source>
        <dbReference type="ARBA" id="ARBA00022840"/>
    </source>
</evidence>
<dbReference type="Pfam" id="PF02518">
    <property type="entry name" value="HATPase_c"/>
    <property type="match status" value="1"/>
</dbReference>
<dbReference type="PROSITE" id="PS50112">
    <property type="entry name" value="PAS"/>
    <property type="match status" value="1"/>
</dbReference>
<evidence type="ECO:0000256" key="3">
    <source>
        <dbReference type="ARBA" id="ARBA00012438"/>
    </source>
</evidence>
<evidence type="ECO:0000313" key="18">
    <source>
        <dbReference type="Proteomes" id="UP000060487"/>
    </source>
</evidence>
<dbReference type="PROSITE" id="PS50110">
    <property type="entry name" value="RESPONSE_REGULATORY"/>
    <property type="match status" value="1"/>
</dbReference>
<dbReference type="Proteomes" id="UP000060487">
    <property type="component" value="Unassembled WGS sequence"/>
</dbReference>
<evidence type="ECO:0000259" key="14">
    <source>
        <dbReference type="PROSITE" id="PS50109"/>
    </source>
</evidence>
<dbReference type="InterPro" id="IPR004358">
    <property type="entry name" value="Sig_transdc_His_kin-like_C"/>
</dbReference>
<dbReference type="Pfam" id="PF00512">
    <property type="entry name" value="HisKA"/>
    <property type="match status" value="1"/>
</dbReference>
<dbReference type="InterPro" id="IPR003661">
    <property type="entry name" value="HisK_dim/P_dom"/>
</dbReference>
<feature type="domain" description="Histidine kinase" evidence="14">
    <location>
        <begin position="270"/>
        <end position="489"/>
    </location>
</feature>
<accession>A0ABR5SCX5</accession>
<dbReference type="InterPro" id="IPR001789">
    <property type="entry name" value="Sig_transdc_resp-reg_receiver"/>
</dbReference>
<dbReference type="InterPro" id="IPR003594">
    <property type="entry name" value="HATPase_dom"/>
</dbReference>
<dbReference type="InterPro" id="IPR005467">
    <property type="entry name" value="His_kinase_dom"/>
</dbReference>
<evidence type="ECO:0000256" key="11">
    <source>
        <dbReference type="ARBA" id="ARBA00023012"/>
    </source>
</evidence>
<keyword evidence="6" id="KW-0812">Transmembrane</keyword>
<evidence type="ECO:0000256" key="8">
    <source>
        <dbReference type="ARBA" id="ARBA00022777"/>
    </source>
</evidence>
<dbReference type="SUPFAM" id="SSF55874">
    <property type="entry name" value="ATPase domain of HSP90 chaperone/DNA topoisomerase II/histidine kinase"/>
    <property type="match status" value="1"/>
</dbReference>
<evidence type="ECO:0000256" key="2">
    <source>
        <dbReference type="ARBA" id="ARBA00004141"/>
    </source>
</evidence>
<dbReference type="Pfam" id="PF00072">
    <property type="entry name" value="Response_reg"/>
    <property type="match status" value="1"/>
</dbReference>
<dbReference type="EC" id="2.7.13.3" evidence="3"/>
<keyword evidence="10" id="KW-1133">Transmembrane helix</keyword>
<comment type="caution">
    <text evidence="17">The sequence shown here is derived from an EMBL/GenBank/DDBJ whole genome shotgun (WGS) entry which is preliminary data.</text>
</comment>
<dbReference type="InterPro" id="IPR000014">
    <property type="entry name" value="PAS"/>
</dbReference>
<dbReference type="SMART" id="SM00387">
    <property type="entry name" value="HATPase_c"/>
    <property type="match status" value="1"/>
</dbReference>
<dbReference type="EMBL" id="LNQR01000088">
    <property type="protein sequence ID" value="KWT82510.1"/>
    <property type="molecule type" value="Genomic_DNA"/>
</dbReference>
<dbReference type="SMART" id="SM00091">
    <property type="entry name" value="PAS"/>
    <property type="match status" value="1"/>
</dbReference>
<evidence type="ECO:0000256" key="10">
    <source>
        <dbReference type="ARBA" id="ARBA00022989"/>
    </source>
</evidence>
<keyword evidence="4 13" id="KW-0597">Phosphoprotein</keyword>
<evidence type="ECO:0000256" key="6">
    <source>
        <dbReference type="ARBA" id="ARBA00022692"/>
    </source>
</evidence>
<evidence type="ECO:0000256" key="12">
    <source>
        <dbReference type="ARBA" id="ARBA00023136"/>
    </source>
</evidence>
<evidence type="ECO:0000256" key="4">
    <source>
        <dbReference type="ARBA" id="ARBA00022553"/>
    </source>
</evidence>
<dbReference type="CDD" id="cd00082">
    <property type="entry name" value="HisKA"/>
    <property type="match status" value="1"/>
</dbReference>
<dbReference type="SUPFAM" id="SSF55785">
    <property type="entry name" value="PYP-like sensor domain (PAS domain)"/>
    <property type="match status" value="1"/>
</dbReference>
<sequence>MSKKKVLIVEDEIIIAKDIQKCVEDLGYVVTGAVPTAREAFMKIEQRRPDLVLMDIMLQDGIDGVEAASQIRKKYDIPVIYLTAYADEKMIERAKITEPFGYLLKPFEDKELHINIEMAMYKHKLEKCLRESHQWLSTTINSIGDGVIATELTGRVIFINETAKSMTGWEGDSAIGRSANDIFNVTLGSKGSAKGDRFNLEKLSHKSVTALDNPVLTGLHGRQYHISGCTAAITDDLGVCYGKVIAFHDITERLQAEEAFNAQREKFISVLIHDLKTPLLAIKGYTRRYLAGKAATEEAKNEILHIIENAAADLLQIIEETSKSLKEKASLGKFNPVNVDFASIVSLVLRNCLPMVDSRGLTITINGMTPGDYQPQEDLTLTADPYQLKSMVENILSNAAKYARTSIKVEVSGDSSSIRFSVSDDGQGICPQYHDKIFDVYFQVPGSMKGTGLGLYSVKKAVTDHYGEIKLYSTVGSGTRFEIKLPRTPK</sequence>
<proteinExistence type="predicted"/>
<keyword evidence="7" id="KW-0547">Nucleotide-binding</keyword>
<dbReference type="PANTHER" id="PTHR42878">
    <property type="entry name" value="TWO-COMPONENT HISTIDINE KINASE"/>
    <property type="match status" value="1"/>
</dbReference>
<keyword evidence="11" id="KW-0902">Two-component regulatory system</keyword>